<reference evidence="1 2" key="1">
    <citation type="submission" date="2020-08" db="EMBL/GenBank/DDBJ databases">
        <authorList>
            <person name="Koutsovoulos G."/>
            <person name="Danchin GJ E."/>
        </authorList>
    </citation>
    <scope>NUCLEOTIDE SEQUENCE [LARGE SCALE GENOMIC DNA]</scope>
</reference>
<evidence type="ECO:0000313" key="1">
    <source>
        <dbReference type="EMBL" id="CAD2171817.1"/>
    </source>
</evidence>
<protein>
    <submittedName>
        <fullName evidence="1">Uncharacterized protein</fullName>
    </submittedName>
</protein>
<dbReference type="AlphaFoldDB" id="A0A6V7VA75"/>
<comment type="caution">
    <text evidence="1">The sequence shown here is derived from an EMBL/GenBank/DDBJ whole genome shotgun (WGS) entry which is preliminary data.</text>
</comment>
<name>A0A6V7VA75_MELEN</name>
<organism evidence="1 2">
    <name type="scientific">Meloidogyne enterolobii</name>
    <name type="common">Root-knot nematode worm</name>
    <name type="synonym">Meloidogyne mayaguensis</name>
    <dbReference type="NCBI Taxonomy" id="390850"/>
    <lineage>
        <taxon>Eukaryota</taxon>
        <taxon>Metazoa</taxon>
        <taxon>Ecdysozoa</taxon>
        <taxon>Nematoda</taxon>
        <taxon>Chromadorea</taxon>
        <taxon>Rhabditida</taxon>
        <taxon>Tylenchina</taxon>
        <taxon>Tylenchomorpha</taxon>
        <taxon>Tylenchoidea</taxon>
        <taxon>Meloidogynidae</taxon>
        <taxon>Meloidogyninae</taxon>
        <taxon>Meloidogyne</taxon>
    </lineage>
</organism>
<dbReference type="Proteomes" id="UP000580250">
    <property type="component" value="Unassembled WGS sequence"/>
</dbReference>
<proteinExistence type="predicted"/>
<dbReference type="EMBL" id="CAJEWN010000190">
    <property type="protein sequence ID" value="CAD2171817.1"/>
    <property type="molecule type" value="Genomic_DNA"/>
</dbReference>
<evidence type="ECO:0000313" key="2">
    <source>
        <dbReference type="Proteomes" id="UP000580250"/>
    </source>
</evidence>
<gene>
    <name evidence="1" type="ORF">MENT_LOCUS23329</name>
</gene>
<sequence length="363" mass="41209">MALVKMCGKASSTKKTMQPLITLLPNETIEDIFKFVSYKNLCYNIRPTNYLFSQLSAKLIDQLYPREVSLTIKDGTHVTNCIISNAPLLKVEANQYRTFKTPRPIPKGLPPANVKFDNIRNDGQITEFLKFLERIRPSIEAYELEIGSFGKFNKYLNSAWISLDALFLKLPTRCLHISVECKDAFLSNQFFSCPFVARCSSLRIRSAFQGFDNIALANWLLNLTSKRKLVIDGFYNDQKETSDFVGNVKMLLSTLKEEIIKNPNLAPRFEIIVASIGGDFPIEEFCVEGKIHYCNDLGRGITSFGHHGIQILGRFLNRSSFKLVCGNYVAKKCSENVEYQLVEPEDDSDAEVKNIYITNITFA</sequence>
<accession>A0A6V7VA75</accession>